<accession>A0ABD6F343</accession>
<evidence type="ECO:0000313" key="2">
    <source>
        <dbReference type="Proteomes" id="UP001608902"/>
    </source>
</evidence>
<dbReference type="AlphaFoldDB" id="A0ABD6F343"/>
<dbReference type="EMBL" id="JBGFUD010015266">
    <property type="protein sequence ID" value="MFH4984107.1"/>
    <property type="molecule type" value="Genomic_DNA"/>
</dbReference>
<reference evidence="1 2" key="1">
    <citation type="submission" date="2024-08" db="EMBL/GenBank/DDBJ databases">
        <title>Gnathostoma spinigerum genome.</title>
        <authorList>
            <person name="Gonzalez-Bertolin B."/>
            <person name="Monzon S."/>
            <person name="Zaballos A."/>
            <person name="Jimenez P."/>
            <person name="Dekumyoy P."/>
            <person name="Varona S."/>
            <person name="Cuesta I."/>
            <person name="Sumanam S."/>
            <person name="Adisakwattana P."/>
            <person name="Gasser R.B."/>
            <person name="Hernandez-Gonzalez A."/>
            <person name="Young N.D."/>
            <person name="Perteguer M.J."/>
        </authorList>
    </citation>
    <scope>NUCLEOTIDE SEQUENCE [LARGE SCALE GENOMIC DNA]</scope>
    <source>
        <strain evidence="1">AL3</strain>
        <tissue evidence="1">Liver</tissue>
    </source>
</reference>
<evidence type="ECO:0000313" key="1">
    <source>
        <dbReference type="EMBL" id="MFH4984107.1"/>
    </source>
</evidence>
<organism evidence="1 2">
    <name type="scientific">Gnathostoma spinigerum</name>
    <dbReference type="NCBI Taxonomy" id="75299"/>
    <lineage>
        <taxon>Eukaryota</taxon>
        <taxon>Metazoa</taxon>
        <taxon>Ecdysozoa</taxon>
        <taxon>Nematoda</taxon>
        <taxon>Chromadorea</taxon>
        <taxon>Rhabditida</taxon>
        <taxon>Spirurina</taxon>
        <taxon>Gnathostomatomorpha</taxon>
        <taxon>Gnathostomatoidea</taxon>
        <taxon>Gnathostomatidae</taxon>
        <taxon>Gnathostoma</taxon>
    </lineage>
</organism>
<protein>
    <submittedName>
        <fullName evidence="1">Uncharacterized protein</fullName>
    </submittedName>
</protein>
<dbReference type="Proteomes" id="UP001608902">
    <property type="component" value="Unassembled WGS sequence"/>
</dbReference>
<sequence length="94" mass="10501">MVEASRMVVPKGQTEWPLNKTGCAKPQLHDWTCSILSHPEIIISNEGNPLDPSEQMRKSGTLHCGAVGNPMNVRKVAAYGYLYERLCMPCRSDR</sequence>
<proteinExistence type="predicted"/>
<gene>
    <name evidence="1" type="ORF">AB6A40_010816</name>
</gene>
<name>A0ABD6F343_9BILA</name>
<comment type="caution">
    <text evidence="1">The sequence shown here is derived from an EMBL/GenBank/DDBJ whole genome shotgun (WGS) entry which is preliminary data.</text>
</comment>
<keyword evidence="2" id="KW-1185">Reference proteome</keyword>